<dbReference type="InterPro" id="IPR053722">
    <property type="entry name" value="Curli_assembly_CsgC/AgfC"/>
</dbReference>
<gene>
    <name evidence="3" type="ORF">GTW51_21625</name>
</gene>
<dbReference type="InterPro" id="IPR048632">
    <property type="entry name" value="CsgH-like"/>
</dbReference>
<dbReference type="AlphaFoldDB" id="A0A6L9MNX4"/>
<evidence type="ECO:0000256" key="1">
    <source>
        <dbReference type="SAM" id="SignalP"/>
    </source>
</evidence>
<organism evidence="3 4">
    <name type="scientific">Aurantimonas aggregata</name>
    <dbReference type="NCBI Taxonomy" id="2047720"/>
    <lineage>
        <taxon>Bacteria</taxon>
        <taxon>Pseudomonadati</taxon>
        <taxon>Pseudomonadota</taxon>
        <taxon>Alphaproteobacteria</taxon>
        <taxon>Hyphomicrobiales</taxon>
        <taxon>Aurantimonadaceae</taxon>
        <taxon>Aurantimonas</taxon>
    </lineage>
</organism>
<comment type="caution">
    <text evidence="3">The sequence shown here is derived from an EMBL/GenBank/DDBJ whole genome shotgun (WGS) entry which is preliminary data.</text>
</comment>
<evidence type="ECO:0000313" key="3">
    <source>
        <dbReference type="EMBL" id="NDV89266.1"/>
    </source>
</evidence>
<feature type="signal peptide" evidence="1">
    <location>
        <begin position="1"/>
        <end position="25"/>
    </location>
</feature>
<accession>A0A6L9MNX4</accession>
<keyword evidence="1" id="KW-0732">Signal</keyword>
<dbReference type="Gene3D" id="2.60.40.2420">
    <property type="match status" value="1"/>
</dbReference>
<dbReference type="RefSeq" id="WP_163046120.1">
    <property type="nucleotide sequence ID" value="NZ_JAAAMJ010000033.1"/>
</dbReference>
<sequence length="128" mass="12863">MPMLRSRHRLAAALVLLGATGAAFAGPAVTKSSEGPVRCELDVSRRGGSVELTALAHAEKAMRGEYAFRVSGRGTDIRQGGPFAVASGGTAQLGTVTLGTGGSGYDADLSLVVDGKTISCSDRVGGGI</sequence>
<evidence type="ECO:0000259" key="2">
    <source>
        <dbReference type="Pfam" id="PF21112"/>
    </source>
</evidence>
<reference evidence="3 4" key="1">
    <citation type="submission" date="2020-01" db="EMBL/GenBank/DDBJ databases">
        <title>Genomes of bacteria type strains.</title>
        <authorList>
            <person name="Chen J."/>
            <person name="Zhu S."/>
            <person name="Chen J."/>
        </authorList>
    </citation>
    <scope>NUCLEOTIDE SEQUENCE [LARGE SCALE GENOMIC DNA]</scope>
    <source>
        <strain evidence="3 4">KCTC 52919</strain>
    </source>
</reference>
<dbReference type="EMBL" id="JAAAMJ010000033">
    <property type="protein sequence ID" value="NDV89266.1"/>
    <property type="molecule type" value="Genomic_DNA"/>
</dbReference>
<protein>
    <recommendedName>
        <fullName evidence="2">CsgH-like domain-containing protein</fullName>
    </recommendedName>
</protein>
<keyword evidence="4" id="KW-1185">Reference proteome</keyword>
<feature type="chain" id="PRO_5027123284" description="CsgH-like domain-containing protein" evidence="1">
    <location>
        <begin position="26"/>
        <end position="128"/>
    </location>
</feature>
<feature type="domain" description="CsgH-like" evidence="2">
    <location>
        <begin position="37"/>
        <end position="120"/>
    </location>
</feature>
<dbReference type="InterPro" id="IPR047726">
    <property type="entry name" value="CsgH_dom"/>
</dbReference>
<dbReference type="NCBIfam" id="NF041112">
    <property type="entry name" value="chap_CsgH_alph"/>
    <property type="match status" value="1"/>
</dbReference>
<dbReference type="Pfam" id="PF21112">
    <property type="entry name" value="CsgH"/>
    <property type="match status" value="1"/>
</dbReference>
<evidence type="ECO:0000313" key="4">
    <source>
        <dbReference type="Proteomes" id="UP000476332"/>
    </source>
</evidence>
<name>A0A6L9MNX4_9HYPH</name>
<dbReference type="Proteomes" id="UP000476332">
    <property type="component" value="Unassembled WGS sequence"/>
</dbReference>
<proteinExistence type="predicted"/>